<dbReference type="AlphaFoldDB" id="A0A5C5X0K4"/>
<dbReference type="OrthoDB" id="275535at2"/>
<organism evidence="1 2">
    <name type="scientific">Thalassoglobus neptunius</name>
    <dbReference type="NCBI Taxonomy" id="1938619"/>
    <lineage>
        <taxon>Bacteria</taxon>
        <taxon>Pseudomonadati</taxon>
        <taxon>Planctomycetota</taxon>
        <taxon>Planctomycetia</taxon>
        <taxon>Planctomycetales</taxon>
        <taxon>Planctomycetaceae</taxon>
        <taxon>Thalassoglobus</taxon>
    </lineage>
</organism>
<name>A0A5C5X0K4_9PLAN</name>
<gene>
    <name evidence="1" type="ORF">KOR42_00270</name>
</gene>
<reference evidence="1 2" key="1">
    <citation type="submission" date="2019-02" db="EMBL/GenBank/DDBJ databases">
        <title>Deep-cultivation of Planctomycetes and their phenomic and genomic characterization uncovers novel biology.</title>
        <authorList>
            <person name="Wiegand S."/>
            <person name="Jogler M."/>
            <person name="Boedeker C."/>
            <person name="Pinto D."/>
            <person name="Vollmers J."/>
            <person name="Rivas-Marin E."/>
            <person name="Kohn T."/>
            <person name="Peeters S.H."/>
            <person name="Heuer A."/>
            <person name="Rast P."/>
            <person name="Oberbeckmann S."/>
            <person name="Bunk B."/>
            <person name="Jeske O."/>
            <person name="Meyerdierks A."/>
            <person name="Storesund J.E."/>
            <person name="Kallscheuer N."/>
            <person name="Luecker S."/>
            <person name="Lage O.M."/>
            <person name="Pohl T."/>
            <person name="Merkel B.J."/>
            <person name="Hornburger P."/>
            <person name="Mueller R.-W."/>
            <person name="Bruemmer F."/>
            <person name="Labrenz M."/>
            <person name="Spormann A.M."/>
            <person name="Op Den Camp H."/>
            <person name="Overmann J."/>
            <person name="Amann R."/>
            <person name="Jetten M.S.M."/>
            <person name="Mascher T."/>
            <person name="Medema M.H."/>
            <person name="Devos D.P."/>
            <person name="Kaster A.-K."/>
            <person name="Ovreas L."/>
            <person name="Rohde M."/>
            <person name="Galperin M.Y."/>
            <person name="Jogler C."/>
        </authorList>
    </citation>
    <scope>NUCLEOTIDE SEQUENCE [LARGE SCALE GENOMIC DNA]</scope>
    <source>
        <strain evidence="1 2">KOR42</strain>
    </source>
</reference>
<sequence length="94" mass="10407">MSQFAIFSGPALCDQPEIYSFSEFAGRLKSTTQLRAEDRARLEFRNRTCPHCDRTTVDPIELRDGQFGRNGAMIPGTGTLVGFGCHACGHEWPA</sequence>
<evidence type="ECO:0000313" key="1">
    <source>
        <dbReference type="EMBL" id="TWT56674.1"/>
    </source>
</evidence>
<dbReference type="RefSeq" id="WP_146506610.1">
    <property type="nucleotide sequence ID" value="NZ_SIHI01000001.1"/>
</dbReference>
<dbReference type="Proteomes" id="UP000317243">
    <property type="component" value="Unassembled WGS sequence"/>
</dbReference>
<keyword evidence="2" id="KW-1185">Reference proteome</keyword>
<proteinExistence type="predicted"/>
<dbReference type="EMBL" id="SIHI01000001">
    <property type="protein sequence ID" value="TWT56674.1"/>
    <property type="molecule type" value="Genomic_DNA"/>
</dbReference>
<comment type="caution">
    <text evidence="1">The sequence shown here is derived from an EMBL/GenBank/DDBJ whole genome shotgun (WGS) entry which is preliminary data.</text>
</comment>
<evidence type="ECO:0000313" key="2">
    <source>
        <dbReference type="Proteomes" id="UP000317243"/>
    </source>
</evidence>
<protein>
    <submittedName>
        <fullName evidence="1">Uncharacterized protein</fullName>
    </submittedName>
</protein>
<accession>A0A5C5X0K4</accession>